<dbReference type="EnsemblPlants" id="TuG1812G0200002964.01.T01">
    <property type="protein sequence ID" value="TuG1812G0200002964.01.T01.cds339395"/>
    <property type="gene ID" value="TuG1812G0200002964.01"/>
</dbReference>
<evidence type="ECO:0000256" key="1">
    <source>
        <dbReference type="SAM" id="MobiDB-lite"/>
    </source>
</evidence>
<sequence length="201" mass="22875">MVAASSRRPAPRRRSRATARSSSSPAPRRTRKRWPRPPSPPPRRRPPRLLPRPKRSGTNSPTARRSGGAWTAARRGSMRRRQSLSQPLAGTPPEPTPSSRRCWTSWWWMKMWRSPRTGSGSGAATSARPTPPRRQDWSPRTRSSTRSWISYLPSSSRQSPARTIPPNRPPNPREPPTLHYDYFQPSPLMHCHCAIPSHPHQ</sequence>
<evidence type="ECO:0000313" key="3">
    <source>
        <dbReference type="Proteomes" id="UP000015106"/>
    </source>
</evidence>
<feature type="region of interest" description="Disordered" evidence="1">
    <location>
        <begin position="115"/>
        <end position="180"/>
    </location>
</feature>
<keyword evidence="3" id="KW-1185">Reference proteome</keyword>
<dbReference type="Proteomes" id="UP000015106">
    <property type="component" value="Chromosome 2"/>
</dbReference>
<reference evidence="2" key="3">
    <citation type="submission" date="2022-06" db="UniProtKB">
        <authorList>
            <consortium name="EnsemblPlants"/>
        </authorList>
    </citation>
    <scope>IDENTIFICATION</scope>
</reference>
<feature type="compositionally biased region" description="Basic residues" evidence="1">
    <location>
        <begin position="42"/>
        <end position="55"/>
    </location>
</feature>
<dbReference type="Gramene" id="TuG1812G0200002964.01.T01">
    <property type="protein sequence ID" value="TuG1812G0200002964.01.T01.cds339395"/>
    <property type="gene ID" value="TuG1812G0200002964.01"/>
</dbReference>
<accession>A0A8R7PF69</accession>
<feature type="compositionally biased region" description="Low complexity" evidence="1">
    <location>
        <begin position="18"/>
        <end position="27"/>
    </location>
</feature>
<feature type="compositionally biased region" description="Polar residues" evidence="1">
    <location>
        <begin position="152"/>
        <end position="161"/>
    </location>
</feature>
<proteinExistence type="predicted"/>
<feature type="region of interest" description="Disordered" evidence="1">
    <location>
        <begin position="1"/>
        <end position="101"/>
    </location>
</feature>
<name>A0A8R7PF69_TRIUA</name>
<organism evidence="2 3">
    <name type="scientific">Triticum urartu</name>
    <name type="common">Red wild einkorn</name>
    <name type="synonym">Crithodium urartu</name>
    <dbReference type="NCBI Taxonomy" id="4572"/>
    <lineage>
        <taxon>Eukaryota</taxon>
        <taxon>Viridiplantae</taxon>
        <taxon>Streptophyta</taxon>
        <taxon>Embryophyta</taxon>
        <taxon>Tracheophyta</taxon>
        <taxon>Spermatophyta</taxon>
        <taxon>Magnoliopsida</taxon>
        <taxon>Liliopsida</taxon>
        <taxon>Poales</taxon>
        <taxon>Poaceae</taxon>
        <taxon>BOP clade</taxon>
        <taxon>Pooideae</taxon>
        <taxon>Triticodae</taxon>
        <taxon>Triticeae</taxon>
        <taxon>Triticinae</taxon>
        <taxon>Triticum</taxon>
    </lineage>
</organism>
<feature type="compositionally biased region" description="Polar residues" evidence="1">
    <location>
        <begin position="116"/>
        <end position="128"/>
    </location>
</feature>
<reference evidence="3" key="1">
    <citation type="journal article" date="2013" name="Nature">
        <title>Draft genome of the wheat A-genome progenitor Triticum urartu.</title>
        <authorList>
            <person name="Ling H.Q."/>
            <person name="Zhao S."/>
            <person name="Liu D."/>
            <person name="Wang J."/>
            <person name="Sun H."/>
            <person name="Zhang C."/>
            <person name="Fan H."/>
            <person name="Li D."/>
            <person name="Dong L."/>
            <person name="Tao Y."/>
            <person name="Gao C."/>
            <person name="Wu H."/>
            <person name="Li Y."/>
            <person name="Cui Y."/>
            <person name="Guo X."/>
            <person name="Zheng S."/>
            <person name="Wang B."/>
            <person name="Yu K."/>
            <person name="Liang Q."/>
            <person name="Yang W."/>
            <person name="Lou X."/>
            <person name="Chen J."/>
            <person name="Feng M."/>
            <person name="Jian J."/>
            <person name="Zhang X."/>
            <person name="Luo G."/>
            <person name="Jiang Y."/>
            <person name="Liu J."/>
            <person name="Wang Z."/>
            <person name="Sha Y."/>
            <person name="Zhang B."/>
            <person name="Wu H."/>
            <person name="Tang D."/>
            <person name="Shen Q."/>
            <person name="Xue P."/>
            <person name="Zou S."/>
            <person name="Wang X."/>
            <person name="Liu X."/>
            <person name="Wang F."/>
            <person name="Yang Y."/>
            <person name="An X."/>
            <person name="Dong Z."/>
            <person name="Zhang K."/>
            <person name="Zhang X."/>
            <person name="Luo M.C."/>
            <person name="Dvorak J."/>
            <person name="Tong Y."/>
            <person name="Wang J."/>
            <person name="Yang H."/>
            <person name="Li Z."/>
            <person name="Wang D."/>
            <person name="Zhang A."/>
            <person name="Wang J."/>
        </authorList>
    </citation>
    <scope>NUCLEOTIDE SEQUENCE</scope>
    <source>
        <strain evidence="3">cv. G1812</strain>
    </source>
</reference>
<protein>
    <submittedName>
        <fullName evidence="2">Uncharacterized protein</fullName>
    </submittedName>
</protein>
<reference evidence="2" key="2">
    <citation type="submission" date="2018-03" db="EMBL/GenBank/DDBJ databases">
        <title>The Triticum urartu genome reveals the dynamic nature of wheat genome evolution.</title>
        <authorList>
            <person name="Ling H."/>
            <person name="Ma B."/>
            <person name="Shi X."/>
            <person name="Liu H."/>
            <person name="Dong L."/>
            <person name="Sun H."/>
            <person name="Cao Y."/>
            <person name="Gao Q."/>
            <person name="Zheng S."/>
            <person name="Li Y."/>
            <person name="Yu Y."/>
            <person name="Du H."/>
            <person name="Qi M."/>
            <person name="Li Y."/>
            <person name="Yu H."/>
            <person name="Cui Y."/>
            <person name="Wang N."/>
            <person name="Chen C."/>
            <person name="Wu H."/>
            <person name="Zhao Y."/>
            <person name="Zhang J."/>
            <person name="Li Y."/>
            <person name="Zhou W."/>
            <person name="Zhang B."/>
            <person name="Hu W."/>
            <person name="Eijk M."/>
            <person name="Tang J."/>
            <person name="Witsenboer H."/>
            <person name="Zhao S."/>
            <person name="Li Z."/>
            <person name="Zhang A."/>
            <person name="Wang D."/>
            <person name="Liang C."/>
        </authorList>
    </citation>
    <scope>NUCLEOTIDE SEQUENCE [LARGE SCALE GENOMIC DNA]</scope>
    <source>
        <strain evidence="2">cv. G1812</strain>
    </source>
</reference>
<dbReference type="AlphaFoldDB" id="A0A8R7PF69"/>
<evidence type="ECO:0000313" key="2">
    <source>
        <dbReference type="EnsemblPlants" id="TuG1812G0200002964.01.T01.cds339395"/>
    </source>
</evidence>
<feature type="compositionally biased region" description="Pro residues" evidence="1">
    <location>
        <begin position="166"/>
        <end position="175"/>
    </location>
</feature>